<feature type="domain" description="AB hydrolase-1" evidence="1">
    <location>
        <begin position="71"/>
        <end position="230"/>
    </location>
</feature>
<dbReference type="Gene3D" id="3.40.50.1820">
    <property type="entry name" value="alpha/beta hydrolase"/>
    <property type="match status" value="1"/>
</dbReference>
<dbReference type="InterPro" id="IPR000073">
    <property type="entry name" value="AB_hydrolase_1"/>
</dbReference>
<dbReference type="InterPro" id="IPR029058">
    <property type="entry name" value="AB_hydrolase_fold"/>
</dbReference>
<accession>A0ABX5KS68</accession>
<dbReference type="PANTHER" id="PTHR43689">
    <property type="entry name" value="HYDROLASE"/>
    <property type="match status" value="1"/>
</dbReference>
<dbReference type="Proteomes" id="UP000245712">
    <property type="component" value="Unassembled WGS sequence"/>
</dbReference>
<dbReference type="Pfam" id="PF12697">
    <property type="entry name" value="Abhydrolase_6"/>
    <property type="match status" value="1"/>
</dbReference>
<evidence type="ECO:0000313" key="2">
    <source>
        <dbReference type="EMBL" id="PVX83651.1"/>
    </source>
</evidence>
<gene>
    <name evidence="2" type="ORF">C7402_10655</name>
</gene>
<reference evidence="2 3" key="1">
    <citation type="submission" date="2018-05" db="EMBL/GenBank/DDBJ databases">
        <title>Genomic Encyclopedia of Type Strains, Phase IV (KMG-V): Genome sequencing to study the core and pangenomes of soil and plant-associated prokaryotes.</title>
        <authorList>
            <person name="Whitman W."/>
        </authorList>
    </citation>
    <scope>NUCLEOTIDE SEQUENCE [LARGE SCALE GENOMIC DNA]</scope>
    <source>
        <strain evidence="2 3">SCZa-39</strain>
    </source>
</reference>
<dbReference type="SUPFAM" id="SSF53474">
    <property type="entry name" value="alpha/beta-Hydrolases"/>
    <property type="match status" value="1"/>
</dbReference>
<dbReference type="GO" id="GO:0016787">
    <property type="term" value="F:hydrolase activity"/>
    <property type="evidence" value="ECO:0007669"/>
    <property type="project" value="UniProtKB-KW"/>
</dbReference>
<evidence type="ECO:0000313" key="3">
    <source>
        <dbReference type="Proteomes" id="UP000245712"/>
    </source>
</evidence>
<sequence>MSQNRFVGSSMSQALLEELGRLFMAVKRKAPGRVAPDVDTFTLKVRAPMDWLDGPEVEVRVHRRGKGKPALLVHGWQSQAAELDALSGALVSAGFEVWMPDLPGHGYSSGAHLSLPLAASTLTAVQALAGPFSYAVGHSYGGASVVHALGQQLKVDRFAALAPPMHYGHFARRFAVKAGLPASSVAQWLDQLFTMTGTHPDEISFERQVAELSQPALLLHGTDDQIIPCTQSEAVASVWPTVVWIPLSGVGHFDLPGDPKALEYLIGFGLGKPLNFTE</sequence>
<keyword evidence="2" id="KW-0378">Hydrolase</keyword>
<proteinExistence type="predicted"/>
<dbReference type="EMBL" id="QEOB01000006">
    <property type="protein sequence ID" value="PVX83651.1"/>
    <property type="molecule type" value="Genomic_DNA"/>
</dbReference>
<evidence type="ECO:0000259" key="1">
    <source>
        <dbReference type="Pfam" id="PF12697"/>
    </source>
</evidence>
<keyword evidence="3" id="KW-1185">Reference proteome</keyword>
<protein>
    <submittedName>
        <fullName evidence="2">Alpha/beta hydrolase family protein</fullName>
    </submittedName>
</protein>
<name>A0ABX5KS68_9BURK</name>
<dbReference type="PANTHER" id="PTHR43689:SF8">
    <property type="entry name" value="ALPHA_BETA-HYDROLASES SUPERFAMILY PROTEIN"/>
    <property type="match status" value="1"/>
</dbReference>
<organism evidence="2 3">
    <name type="scientific">Paraburkholderia unamae</name>
    <dbReference type="NCBI Taxonomy" id="219649"/>
    <lineage>
        <taxon>Bacteria</taxon>
        <taxon>Pseudomonadati</taxon>
        <taxon>Pseudomonadota</taxon>
        <taxon>Betaproteobacteria</taxon>
        <taxon>Burkholderiales</taxon>
        <taxon>Burkholderiaceae</taxon>
        <taxon>Paraburkholderia</taxon>
    </lineage>
</organism>
<comment type="caution">
    <text evidence="2">The sequence shown here is derived from an EMBL/GenBank/DDBJ whole genome shotgun (WGS) entry which is preliminary data.</text>
</comment>